<gene>
    <name evidence="7" type="ordered locus">Bphyt_7347</name>
</gene>
<feature type="region of interest" description="Disordered" evidence="4">
    <location>
        <begin position="445"/>
        <end position="465"/>
    </location>
</feature>
<dbReference type="GO" id="GO:0005524">
    <property type="term" value="F:ATP binding"/>
    <property type="evidence" value="ECO:0007669"/>
    <property type="project" value="UniProtKB-KW"/>
</dbReference>
<dbReference type="Gene3D" id="3.40.50.300">
    <property type="entry name" value="P-loop containing nucleotide triphosphate hydrolases"/>
    <property type="match status" value="1"/>
</dbReference>
<evidence type="ECO:0000313" key="8">
    <source>
        <dbReference type="Proteomes" id="UP000001739"/>
    </source>
</evidence>
<evidence type="ECO:0000259" key="5">
    <source>
        <dbReference type="Pfam" id="PF03135"/>
    </source>
</evidence>
<dbReference type="InterPro" id="IPR043964">
    <property type="entry name" value="P-loop_TraG"/>
</dbReference>
<dbReference type="InterPro" id="IPR027417">
    <property type="entry name" value="P-loop_NTPase"/>
</dbReference>
<dbReference type="KEGG" id="bpy:Bphyt_7347"/>
<dbReference type="HOGENOM" id="CLU_008341_3_1_4"/>
<dbReference type="SUPFAM" id="SSF52540">
    <property type="entry name" value="P-loop containing nucleoside triphosphate hydrolases"/>
    <property type="match status" value="1"/>
</dbReference>
<evidence type="ECO:0000256" key="4">
    <source>
        <dbReference type="SAM" id="MobiDB-lite"/>
    </source>
</evidence>
<dbReference type="EMBL" id="CP001054">
    <property type="protein sequence ID" value="ACD21632.1"/>
    <property type="molecule type" value="Genomic_DNA"/>
</dbReference>
<feature type="compositionally biased region" description="Acidic residues" evidence="4">
    <location>
        <begin position="447"/>
        <end position="461"/>
    </location>
</feature>
<feature type="domain" description="TraG P-loop" evidence="6">
    <location>
        <begin position="630"/>
        <end position="780"/>
    </location>
</feature>
<dbReference type="Proteomes" id="UP000001739">
    <property type="component" value="Plasmid pBPHYT01"/>
</dbReference>
<dbReference type="PANTHER" id="PTHR30121:SF12">
    <property type="entry name" value="TYPE IV SECRETION SYSTEM PROTEIN CAGE"/>
    <property type="match status" value="1"/>
</dbReference>
<protein>
    <submittedName>
        <fullName evidence="7">CagE TrbE VirB component of type IV transporter system</fullName>
    </submittedName>
</protein>
<dbReference type="eggNOG" id="COG3451">
    <property type="taxonomic scope" value="Bacteria"/>
</dbReference>
<evidence type="ECO:0000313" key="7">
    <source>
        <dbReference type="EMBL" id="ACD21632.1"/>
    </source>
</evidence>
<keyword evidence="7" id="KW-0614">Plasmid</keyword>
<dbReference type="InterPro" id="IPR018145">
    <property type="entry name" value="CagE_TrbE_VirB_cntrl_dom"/>
</dbReference>
<keyword evidence="2" id="KW-0547">Nucleotide-binding</keyword>
<feature type="domain" description="CagE TrbE VirB component of type IV transporter system central" evidence="5">
    <location>
        <begin position="184"/>
        <end position="377"/>
    </location>
</feature>
<dbReference type="AlphaFoldDB" id="B2TH83"/>
<proteinExistence type="inferred from homology"/>
<evidence type="ECO:0000256" key="1">
    <source>
        <dbReference type="ARBA" id="ARBA00006512"/>
    </source>
</evidence>
<dbReference type="RefSeq" id="WP_012431001.1">
    <property type="nucleotide sequence ID" value="NC_010679.1"/>
</dbReference>
<evidence type="ECO:0000259" key="6">
    <source>
        <dbReference type="Pfam" id="PF19044"/>
    </source>
</evidence>
<evidence type="ECO:0000256" key="2">
    <source>
        <dbReference type="ARBA" id="ARBA00022741"/>
    </source>
</evidence>
<organism evidence="7 8">
    <name type="scientific">Paraburkholderia phytofirmans (strain DSM 17436 / LMG 22146 / PsJN)</name>
    <name type="common">Burkholderia phytofirmans</name>
    <dbReference type="NCBI Taxonomy" id="398527"/>
    <lineage>
        <taxon>Bacteria</taxon>
        <taxon>Pseudomonadati</taxon>
        <taxon>Pseudomonadota</taxon>
        <taxon>Betaproteobacteria</taxon>
        <taxon>Burkholderiales</taxon>
        <taxon>Burkholderiaceae</taxon>
        <taxon>Paraburkholderia</taxon>
    </lineage>
</organism>
<comment type="similarity">
    <text evidence="1">Belongs to the TrbE/VirB4 family.</text>
</comment>
<dbReference type="Pfam" id="PF19044">
    <property type="entry name" value="P-loop_TraG"/>
    <property type="match status" value="1"/>
</dbReference>
<dbReference type="Pfam" id="PF03135">
    <property type="entry name" value="CagE_TrbE_VirB"/>
    <property type="match status" value="1"/>
</dbReference>
<accession>B2TH83</accession>
<sequence>MTVYDELIAKEEPATKYIPYSKQITPTTCTTVERDLTRTIRCDGVPFETMSDEELNGFTRSWFAAINTLGANNNRVALWSHVVRSKLRYDLSGIKYDNYFSQLFGDQIAERVGKKTFFQNELFLSPVYRPAPGRAERIGAALDKQGGSDVLAAARDEIDRITNQLVRSLRRYNPSVLGVEEFDGEKPAISHLQAFYGRLLNADVGPVPLDSYSVRFAIQRNELHFGREIIEIEGPVSSRYAGVVGLKAPYGAENAKVNIFHGLLRLPYEFVLSQSLTFLPLNKADKFLQTQISQFSSTDANSLQLKELKDARERLQAGKFGMCEHEFILTIYGDSIEEVNEGINEVIAVFEEKNLTLIRKKRGKLITQYFGMLPGNFLTGRLDAMPVSTDNFAAFFPLHNFFTGNAEGSQWGSPIALMESTSNGPIFMNYHVSRRRLRNQEVRLEYTPEENEEDEEDEQAEQEGIITPKRKAHKKELGNYQVIGPSGSGKTLTKLMLRTLMRKVRPGKGMKPFKTFAWDKDYGEEILVNALGGVYFRLEDGKPTGLNPYALQNNEVNCQFIHELFMWCACKDPAYLRTGDDDKILSDVIQDVYKLPEHLRRPARMMDTLPGSSSAVQGPGGARIVSLKAALVRWVEGGQYSWVLDNSRDLFDLTRANDFGFDMTKFLNNDFARTPIQLLINHKIDLSVDGNPFVLDIAEAWKALKDPFMQEFIGDKAKTVRKLQGIIGLDTQDPTDLSTSPIRGTLLQQFPTQIILPNDRAKREDYVEGLGLTDREYSLVREGMLDEPGKFLFKQGNDSVVVRNDLGGMDDMIAVLSASIDNVPLVRELIEAHGNKPEIWLPQFFRQRV</sequence>
<evidence type="ECO:0000256" key="3">
    <source>
        <dbReference type="ARBA" id="ARBA00022840"/>
    </source>
</evidence>
<geneLocation type="plasmid" evidence="7 8">
    <name>pBPHYT01</name>
</geneLocation>
<reference evidence="7 8" key="1">
    <citation type="journal article" date="2011" name="J. Bacteriol.">
        <title>Complete genome sequence of the plant growth-promoting endophyte Burkholderia phytofirmans strain PsJN.</title>
        <authorList>
            <person name="Weilharter A."/>
            <person name="Mitter B."/>
            <person name="Shin M.V."/>
            <person name="Chain P.S."/>
            <person name="Nowak J."/>
            <person name="Sessitsch A."/>
        </authorList>
    </citation>
    <scope>NUCLEOTIDE SEQUENCE [LARGE SCALE GENOMIC DNA]</scope>
    <source>
        <strain evidence="8">DSM 17436 / LMG 22146 / PsJN</strain>
        <plasmid evidence="7 8">pBPHYT01</plasmid>
    </source>
</reference>
<dbReference type="InterPro" id="IPR051162">
    <property type="entry name" value="T4SS_component"/>
</dbReference>
<keyword evidence="3" id="KW-0067">ATP-binding</keyword>
<dbReference type="PANTHER" id="PTHR30121">
    <property type="entry name" value="UNCHARACTERIZED PROTEIN YJGR-RELATED"/>
    <property type="match status" value="1"/>
</dbReference>
<name>B2TH83_PARPJ</name>